<gene>
    <name evidence="2" type="ORF">CBM2613_A130103</name>
    <name evidence="3" type="ORF">CBM2634_A100129</name>
</gene>
<reference evidence="3 4" key="1">
    <citation type="submission" date="2018-01" db="EMBL/GenBank/DDBJ databases">
        <authorList>
            <person name="Gaut B.S."/>
            <person name="Morton B.R."/>
            <person name="Clegg M.T."/>
            <person name="Duvall M.R."/>
        </authorList>
    </citation>
    <scope>NUCLEOTIDE SEQUENCE [LARGE SCALE GENOMIC DNA]</scope>
    <source>
        <strain evidence="3">Cupriavidus taiwanensis cmp 52</strain>
    </source>
</reference>
<proteinExistence type="predicted"/>
<evidence type="ECO:0000313" key="4">
    <source>
        <dbReference type="Proteomes" id="UP000256805"/>
    </source>
</evidence>
<evidence type="ECO:0000256" key="1">
    <source>
        <dbReference type="SAM" id="MobiDB-lite"/>
    </source>
</evidence>
<feature type="compositionally biased region" description="Basic and acidic residues" evidence="1">
    <location>
        <begin position="26"/>
        <end position="55"/>
    </location>
</feature>
<reference evidence="2 5" key="2">
    <citation type="submission" date="2018-01" db="EMBL/GenBank/DDBJ databases">
        <authorList>
            <person name="Clerissi C."/>
        </authorList>
    </citation>
    <scope>NUCLEOTIDE SEQUENCE [LARGE SCALE GENOMIC DNA]</scope>
    <source>
        <strain evidence="2">Cupriavidus taiwanensis STM 8556</strain>
    </source>
</reference>
<dbReference type="EMBL" id="OVTA01000002">
    <property type="protein sequence ID" value="SPR96191.1"/>
    <property type="molecule type" value="Genomic_DNA"/>
</dbReference>
<accession>A0A375DWA6</accession>
<dbReference type="AlphaFoldDB" id="A0A375DWA6"/>
<dbReference type="Proteomes" id="UP000256952">
    <property type="component" value="Chromosome CBM2613_a"/>
</dbReference>
<evidence type="ECO:0000313" key="2">
    <source>
        <dbReference type="EMBL" id="SOZ53570.1"/>
    </source>
</evidence>
<sequence length="55" mass="6160">MTNPGGIARIRASLCGSLAQRKFGRRGREVEGTPLLREHPGQNLDRGFESLRLRQ</sequence>
<protein>
    <submittedName>
        <fullName evidence="3">Uncharacterized protein</fullName>
    </submittedName>
</protein>
<evidence type="ECO:0000313" key="3">
    <source>
        <dbReference type="EMBL" id="SPR96191.1"/>
    </source>
</evidence>
<evidence type="ECO:0000313" key="5">
    <source>
        <dbReference type="Proteomes" id="UP000256952"/>
    </source>
</evidence>
<name>A0A375DWA6_9BURK</name>
<dbReference type="Proteomes" id="UP000256805">
    <property type="component" value="Unassembled WGS sequence"/>
</dbReference>
<feature type="region of interest" description="Disordered" evidence="1">
    <location>
        <begin position="23"/>
        <end position="55"/>
    </location>
</feature>
<organism evidence="3 4">
    <name type="scientific">Cupriavidus taiwanensis</name>
    <dbReference type="NCBI Taxonomy" id="164546"/>
    <lineage>
        <taxon>Bacteria</taxon>
        <taxon>Pseudomonadati</taxon>
        <taxon>Pseudomonadota</taxon>
        <taxon>Betaproteobacteria</taxon>
        <taxon>Burkholderiales</taxon>
        <taxon>Burkholderiaceae</taxon>
        <taxon>Cupriavidus</taxon>
    </lineage>
</organism>
<dbReference type="EMBL" id="OFTH01000005">
    <property type="protein sequence ID" value="SOZ53570.1"/>
    <property type="molecule type" value="Genomic_DNA"/>
</dbReference>